<dbReference type="EMBL" id="LIHL02000008">
    <property type="protein sequence ID" value="KAF5461743.1"/>
    <property type="molecule type" value="Genomic_DNA"/>
</dbReference>
<evidence type="ECO:0000313" key="3">
    <source>
        <dbReference type="Proteomes" id="UP000619265"/>
    </source>
</evidence>
<comment type="caution">
    <text evidence="2">The sequence shown here is derived from an EMBL/GenBank/DDBJ whole genome shotgun (WGS) entry which is preliminary data.</text>
</comment>
<dbReference type="Gramene" id="Jr08_04790_p1">
    <property type="protein sequence ID" value="cds.Jr08_04790_p1"/>
    <property type="gene ID" value="Jr08_04790"/>
</dbReference>
<reference evidence="2" key="2">
    <citation type="submission" date="2020-03" db="EMBL/GenBank/DDBJ databases">
        <title>Walnut 2.0.</title>
        <authorList>
            <person name="Marrano A."/>
            <person name="Britton M."/>
            <person name="Zimin A.V."/>
            <person name="Zaini P.A."/>
            <person name="Workman R."/>
            <person name="Puiu D."/>
            <person name="Bianco L."/>
            <person name="Allen B.J."/>
            <person name="Troggio M."/>
            <person name="Leslie C.A."/>
            <person name="Timp W."/>
            <person name="Dendekar A."/>
            <person name="Salzberg S.L."/>
            <person name="Neale D.B."/>
        </authorList>
    </citation>
    <scope>NUCLEOTIDE SEQUENCE</scope>
    <source>
        <tissue evidence="2">Leaves</tissue>
    </source>
</reference>
<reference evidence="2" key="1">
    <citation type="submission" date="2015-10" db="EMBL/GenBank/DDBJ databases">
        <authorList>
            <person name="Martinez-Garcia P.J."/>
            <person name="Crepeau M.W."/>
            <person name="Puiu D."/>
            <person name="Gonzalez-Ibeas D."/>
            <person name="Whalen J."/>
            <person name="Stevens K."/>
            <person name="Paul R."/>
            <person name="Butterfield T."/>
            <person name="Britton M."/>
            <person name="Reagan R."/>
            <person name="Chakraborty S."/>
            <person name="Walawage S.L."/>
            <person name="Vasquez-Gross H.A."/>
            <person name="Cardeno C."/>
            <person name="Famula R."/>
            <person name="Pratt K."/>
            <person name="Kuruganti S."/>
            <person name="Aradhya M.K."/>
            <person name="Leslie C.A."/>
            <person name="Dandekar A.M."/>
            <person name="Salzberg S.L."/>
            <person name="Wegrzyn J.L."/>
            <person name="Langley C.H."/>
            <person name="Neale D.B."/>
        </authorList>
    </citation>
    <scope>NUCLEOTIDE SEQUENCE</scope>
    <source>
        <tissue evidence="2">Leaves</tissue>
    </source>
</reference>
<feature type="compositionally biased region" description="Low complexity" evidence="1">
    <location>
        <begin position="32"/>
        <end position="49"/>
    </location>
</feature>
<organism evidence="2 3">
    <name type="scientific">Juglans regia</name>
    <name type="common">English walnut</name>
    <dbReference type="NCBI Taxonomy" id="51240"/>
    <lineage>
        <taxon>Eukaryota</taxon>
        <taxon>Viridiplantae</taxon>
        <taxon>Streptophyta</taxon>
        <taxon>Embryophyta</taxon>
        <taxon>Tracheophyta</taxon>
        <taxon>Spermatophyta</taxon>
        <taxon>Magnoliopsida</taxon>
        <taxon>eudicotyledons</taxon>
        <taxon>Gunneridae</taxon>
        <taxon>Pentapetalae</taxon>
        <taxon>rosids</taxon>
        <taxon>fabids</taxon>
        <taxon>Fagales</taxon>
        <taxon>Juglandaceae</taxon>
        <taxon>Juglans</taxon>
    </lineage>
</organism>
<gene>
    <name evidence="2" type="ORF">F2P56_017817</name>
</gene>
<sequence>MTRTRTRVSSSTMAVHCPSPLETSAKPRLVASSSLTPSSLTTPSSTSTPSLRCLLATALRRSSVAIGQSMAESNTGTRYSQLAKSLAAVRQVQEAQQKTHDSLQQVVASNLETLIKQVGKRVEEPLGGHVLLNSNPLLKILVAFKPRLTFGVSQKPKWMAL</sequence>
<name>A0A833UVH6_JUGRE</name>
<evidence type="ECO:0000256" key="1">
    <source>
        <dbReference type="SAM" id="MobiDB-lite"/>
    </source>
</evidence>
<dbReference type="AlphaFoldDB" id="A0A833UVH6"/>
<proteinExistence type="predicted"/>
<feature type="region of interest" description="Disordered" evidence="1">
    <location>
        <begin position="1"/>
        <end position="49"/>
    </location>
</feature>
<accession>A0A833UVH6</accession>
<protein>
    <submittedName>
        <fullName evidence="2">Uncharacterized protein</fullName>
    </submittedName>
</protein>
<dbReference type="Proteomes" id="UP000619265">
    <property type="component" value="Unassembled WGS sequence"/>
</dbReference>
<evidence type="ECO:0000313" key="2">
    <source>
        <dbReference type="EMBL" id="KAF5461743.1"/>
    </source>
</evidence>